<dbReference type="InterPro" id="IPR036291">
    <property type="entry name" value="NAD(P)-bd_dom_sf"/>
</dbReference>
<dbReference type="InterPro" id="IPR020904">
    <property type="entry name" value="Sc_DH/Rdtase_CS"/>
</dbReference>
<dbReference type="HOGENOM" id="CLU_010194_1_0_1"/>
<accession>A0A0D1ZRD1</accession>
<keyword evidence="3" id="KW-1185">Reference proteome</keyword>
<dbReference type="FunFam" id="3.40.50.720:FF:000084">
    <property type="entry name" value="Short-chain dehydrogenase reductase"/>
    <property type="match status" value="1"/>
</dbReference>
<dbReference type="Pfam" id="PF13561">
    <property type="entry name" value="adh_short_C2"/>
    <property type="match status" value="1"/>
</dbReference>
<dbReference type="SUPFAM" id="SSF51735">
    <property type="entry name" value="NAD(P)-binding Rossmann-fold domains"/>
    <property type="match status" value="1"/>
</dbReference>
<dbReference type="RefSeq" id="XP_016228068.1">
    <property type="nucleotide sequence ID" value="XM_016364419.1"/>
</dbReference>
<keyword evidence="1" id="KW-0521">NADP</keyword>
<evidence type="ECO:0000256" key="1">
    <source>
        <dbReference type="ARBA" id="ARBA00022857"/>
    </source>
</evidence>
<dbReference type="Proteomes" id="UP000054302">
    <property type="component" value="Unassembled WGS sequence"/>
</dbReference>
<dbReference type="PANTHER" id="PTHR42820">
    <property type="entry name" value="SHORT-CHAIN DEHYDROGENASE REDUCTASE"/>
    <property type="match status" value="1"/>
</dbReference>
<dbReference type="VEuPathDB" id="FungiDB:PV10_00356"/>
<dbReference type="AlphaFoldDB" id="A0A0D1ZRD1"/>
<dbReference type="EMBL" id="KN847520">
    <property type="protein sequence ID" value="KIV96494.1"/>
    <property type="molecule type" value="Genomic_DNA"/>
</dbReference>
<dbReference type="PRINTS" id="PR00080">
    <property type="entry name" value="SDRFAMILY"/>
</dbReference>
<dbReference type="OMA" id="NMAHYAA"/>
<name>A0A0D1ZRD1_EXOME</name>
<reference evidence="2 3" key="1">
    <citation type="submission" date="2015-01" db="EMBL/GenBank/DDBJ databases">
        <title>The Genome Sequence of Exophiala mesophila CBS40295.</title>
        <authorList>
            <consortium name="The Broad Institute Genomics Platform"/>
            <person name="Cuomo C."/>
            <person name="de Hoog S."/>
            <person name="Gorbushina A."/>
            <person name="Stielow B."/>
            <person name="Teixiera M."/>
            <person name="Abouelleil A."/>
            <person name="Chapman S.B."/>
            <person name="Priest M."/>
            <person name="Young S.K."/>
            <person name="Wortman J."/>
            <person name="Nusbaum C."/>
            <person name="Birren B."/>
        </authorList>
    </citation>
    <scope>NUCLEOTIDE SEQUENCE [LARGE SCALE GENOMIC DNA]</scope>
    <source>
        <strain evidence="2 3">CBS 40295</strain>
    </source>
</reference>
<evidence type="ECO:0000313" key="3">
    <source>
        <dbReference type="Proteomes" id="UP000054302"/>
    </source>
</evidence>
<dbReference type="PROSITE" id="PS00061">
    <property type="entry name" value="ADH_SHORT"/>
    <property type="match status" value="1"/>
</dbReference>
<dbReference type="CDD" id="cd05233">
    <property type="entry name" value="SDR_c"/>
    <property type="match status" value="1"/>
</dbReference>
<dbReference type="GO" id="GO:0016491">
    <property type="term" value="F:oxidoreductase activity"/>
    <property type="evidence" value="ECO:0007669"/>
    <property type="project" value="UniProtKB-ARBA"/>
</dbReference>
<dbReference type="GeneID" id="27318201"/>
<dbReference type="STRING" id="212818.A0A0D1ZRD1"/>
<protein>
    <submittedName>
        <fullName evidence="2">Uncharacterized protein</fullName>
    </submittedName>
</protein>
<dbReference type="Gene3D" id="3.40.50.720">
    <property type="entry name" value="NAD(P)-binding Rossmann-like Domain"/>
    <property type="match status" value="1"/>
</dbReference>
<dbReference type="PANTHER" id="PTHR42820:SF1">
    <property type="entry name" value="SHORT-CHAIN DEHYDROGENASE_REDUCTASE FAMILY PROTEIN"/>
    <property type="match status" value="1"/>
</dbReference>
<sequence length="271" mass="28731">MAFRSGPFAPGVAFITGGARGIGNAIGVSFAKDGARGVVLVDIQDEETFAEGKKNVEAYGAKVLTIRADVTIEAEVERAVAEAVKEFGRIDYAANFAGIVGPLDASWNLDLTEWKKVIEVNVVGVWLCTKHQLKQMLTQDSLDVEDGRTLQRGSIVNCASVASLHGEAGVTPYTASKHAVVGLTRSAALEARGHGIRVNALSPGFIRTRMQDSFMGGAEGNAVPEAAQKSWELYHARQGRAATPSEIGDAVVCLSSPRMSLVVAHNLVVDK</sequence>
<proteinExistence type="predicted"/>
<organism evidence="2 3">
    <name type="scientific">Exophiala mesophila</name>
    <name type="common">Black yeast-like fungus</name>
    <dbReference type="NCBI Taxonomy" id="212818"/>
    <lineage>
        <taxon>Eukaryota</taxon>
        <taxon>Fungi</taxon>
        <taxon>Dikarya</taxon>
        <taxon>Ascomycota</taxon>
        <taxon>Pezizomycotina</taxon>
        <taxon>Eurotiomycetes</taxon>
        <taxon>Chaetothyriomycetidae</taxon>
        <taxon>Chaetothyriales</taxon>
        <taxon>Herpotrichiellaceae</taxon>
        <taxon>Exophiala</taxon>
    </lineage>
</organism>
<dbReference type="OrthoDB" id="5840532at2759"/>
<dbReference type="InterPro" id="IPR002347">
    <property type="entry name" value="SDR_fam"/>
</dbReference>
<dbReference type="PRINTS" id="PR00081">
    <property type="entry name" value="GDHRDH"/>
</dbReference>
<evidence type="ECO:0000313" key="2">
    <source>
        <dbReference type="EMBL" id="KIV96494.1"/>
    </source>
</evidence>
<gene>
    <name evidence="2" type="ORF">PV10_00356</name>
</gene>